<gene>
    <name evidence="2" type="ORF">METBISCDRAFT_12657</name>
</gene>
<evidence type="ECO:0000259" key="1">
    <source>
        <dbReference type="Pfam" id="PF12234"/>
    </source>
</evidence>
<dbReference type="GO" id="GO:0007035">
    <property type="term" value="P:vacuolar acidification"/>
    <property type="evidence" value="ECO:0007669"/>
    <property type="project" value="TreeGrafter"/>
</dbReference>
<dbReference type="SUPFAM" id="SSF50978">
    <property type="entry name" value="WD40 repeat-like"/>
    <property type="match status" value="1"/>
</dbReference>
<dbReference type="OrthoDB" id="342131at2759"/>
<sequence length="1370" mass="151147">MTIHFVPGEPNPSPHSSSQAVWRGSHVIAYSSGNSLIIYTLGINRAENIQTLTFEHDVGAVAINGRNALIAVAIGAQIAVFALTDEYSSELRWCEKTRLANNASEVRCLLWAEEEDELAVGSVETLSLHHVWPDCGEIRCTLRWQKHQASASDTVAVTADGSRIASYSNRNFDSFVRVWLRVSYGDDSTLFDLAYADHAADTYVVEMQWRCGAAPGAGKDPEDALHMGLLPRTALPPRHNNDALYTFTADQRMHVWATCDFNGHSYLKLWSSHDLAVLSAPGYMCAVVVDNACLDAVPPVGDAQPEGVAGPQTLNSDRFTCPSADLLLVVAKAECRLYAVENEACNLPSTTATRLLCAFATNVCCTPHFSAKILACPPGARLDDYARLQHPISNNSVVRLAGGADVAFLMHDRVKNSVRCVRMRVRAVSGAVSAALLLLQKFQGHAKPTRQLIASSLSHDAKVMLSVLDLPVHNYLWEPMPLSHCMSITKRFRLNVTRNDAAAQGVVDAVILNDVAPPVRNLRHHVLAVVEKSGYLSVWDCDGVTMDDNDVTLVQRLPIERPGGGRRTDDPHALVLHHAGPNMWVVVAIYGAADHGAWRLRADGKRAECEPIASQLFPGHFCDALKVSAVNTFFERDVSVIEPDGRVSMVSVHYRAADNAVTWTCTSNFATSIQNASFLRGASLVHKVAIVDESCQRVSVWDTRYCNLEFEETFSASYGRIRDVDWAFIVRKDSPADALLSVVFDAFVLVYTQLRYDYTNKVPTFAVLKKIDASRYTSTPVAHLVWLDDASLVVACGNQFFVDDKYIQLGDNLHGVVMTDAMDSMVRQLLPATASTVHDITELVTVLKGPLPVYHPQFLIQAVLLGDVDAVEAVLVRLLAQLRAGDVEWDLGIDFAQMAQGLLGGPGVSPPTQNTSSCGRNESLTALTASPAPKAPAGAFFDAFAPHTADLLVDKLAAESLPLLTRHQQATLRTLASVLTKLAPQRRALDDNGFKFLFVFELFQLLKEQQRLSMRDISWAVHSDQKEALYAAVMHAYGALDWAAARSCGLVFWLDTVRLRELVESVAHREFAETRDAFGRVSVLYMAVRKKLLLVRLWKSTSHPERDKVVRFLAHDFTDPRWRSAAEKNAYVLLGKHRYWDAAYFFLLADRVRDCCVTLCGKLGEVDLALAVAKINVDASSDASNAAKSAVIECYMLPQAIARGDRWLTSWVFWELGMRDTATHALLEVPHAVVLRHRASFLPEFQQDMQNTALDTHSLSFLHDDPILAALYEKLREQPLCCCDAPSAVQPAAEFHFVVRVASIYSRMGCDYLALMVLRSWRFETSEHVPGVDSAAPDLFLDFKMDSFGAQTAAPATFVEPDMSSFSFGF</sequence>
<reference evidence="3" key="1">
    <citation type="journal article" date="2018" name="Nat. Microbiol.">
        <title>Leveraging single-cell genomics to expand the fungal tree of life.</title>
        <authorList>
            <person name="Ahrendt S.R."/>
            <person name="Quandt C.A."/>
            <person name="Ciobanu D."/>
            <person name="Clum A."/>
            <person name="Salamov A."/>
            <person name="Andreopoulos B."/>
            <person name="Cheng J.F."/>
            <person name="Woyke T."/>
            <person name="Pelin A."/>
            <person name="Henrissat B."/>
            <person name="Reynolds N.K."/>
            <person name="Benny G.L."/>
            <person name="Smith M.E."/>
            <person name="James T.Y."/>
            <person name="Grigoriev I.V."/>
        </authorList>
    </citation>
    <scope>NUCLEOTIDE SEQUENCE [LARGE SCALE GENOMIC DNA]</scope>
    <source>
        <strain evidence="3">Baker2002</strain>
    </source>
</reference>
<keyword evidence="3" id="KW-1185">Reference proteome</keyword>
<dbReference type="Proteomes" id="UP000268321">
    <property type="component" value="Unassembled WGS sequence"/>
</dbReference>
<dbReference type="PANTHER" id="PTHR13950:SF9">
    <property type="entry name" value="RABCONNECTIN-3A"/>
    <property type="match status" value="1"/>
</dbReference>
<dbReference type="EMBL" id="ML004433">
    <property type="protein sequence ID" value="RKP32239.1"/>
    <property type="molecule type" value="Genomic_DNA"/>
</dbReference>
<dbReference type="Pfam" id="PF12234">
    <property type="entry name" value="Rav1p_C"/>
    <property type="match status" value="1"/>
</dbReference>
<accession>A0A4V1J3J1</accession>
<dbReference type="InterPro" id="IPR022033">
    <property type="entry name" value="Rav1p_C"/>
</dbReference>
<dbReference type="PANTHER" id="PTHR13950">
    <property type="entry name" value="RABCONNECTIN-RELATED"/>
    <property type="match status" value="1"/>
</dbReference>
<dbReference type="InterPro" id="IPR052208">
    <property type="entry name" value="DmX-like/RAVE_component"/>
</dbReference>
<protein>
    <recommendedName>
        <fullName evidence="1">RAVE complex protein Rav1 C-terminal domain-containing protein</fullName>
    </recommendedName>
</protein>
<name>A0A4V1J3J1_9ASCO</name>
<proteinExistence type="predicted"/>
<organism evidence="2 3">
    <name type="scientific">Metschnikowia bicuspidata</name>
    <dbReference type="NCBI Taxonomy" id="27322"/>
    <lineage>
        <taxon>Eukaryota</taxon>
        <taxon>Fungi</taxon>
        <taxon>Dikarya</taxon>
        <taxon>Ascomycota</taxon>
        <taxon>Saccharomycotina</taxon>
        <taxon>Pichiomycetes</taxon>
        <taxon>Metschnikowiaceae</taxon>
        <taxon>Metschnikowia</taxon>
    </lineage>
</organism>
<dbReference type="GO" id="GO:0043291">
    <property type="term" value="C:RAVE complex"/>
    <property type="evidence" value="ECO:0007669"/>
    <property type="project" value="TreeGrafter"/>
</dbReference>
<evidence type="ECO:0000313" key="2">
    <source>
        <dbReference type="EMBL" id="RKP32239.1"/>
    </source>
</evidence>
<dbReference type="InterPro" id="IPR036322">
    <property type="entry name" value="WD40_repeat_dom_sf"/>
</dbReference>
<evidence type="ECO:0000313" key="3">
    <source>
        <dbReference type="Proteomes" id="UP000268321"/>
    </source>
</evidence>
<feature type="domain" description="RAVE complex protein Rav1 C-terminal" evidence="1">
    <location>
        <begin position="645"/>
        <end position="1315"/>
    </location>
</feature>